<evidence type="ECO:0000259" key="1">
    <source>
        <dbReference type="Pfam" id="PF12146"/>
    </source>
</evidence>
<dbReference type="PRINTS" id="PR00111">
    <property type="entry name" value="ABHYDROLASE"/>
</dbReference>
<sequence>MSLIPTKLAAGALALPLAAGVAVYFAFPGLLVKGTQWLAARKAGLTRKVLGEGDDAVHYYEGGSGPVLMLLHGMADEKNSFAQAAAELTGRFRVILPDLKGHGENARVAGAGHTIRDQVAFLARFVDGLALDRFTLGGNSMGGHTAAAYTLAYPERIEALILVNAAGFEIKGHMVYGGFGSPLQGRADLARLMQRVFHTPPKLPGPVADKMIADVNRDLPFTDAMARQIREGADHRLNERYHEIAVPTLLVWGRSDEVVPLAAAAEMERLIDDATLVVVEEAAHSPQLEKPVEIGREIRVFLEGAAGVAEKR</sequence>
<evidence type="ECO:0000313" key="2">
    <source>
        <dbReference type="EMBL" id="MBX7481133.1"/>
    </source>
</evidence>
<dbReference type="InterPro" id="IPR029058">
    <property type="entry name" value="AB_hydrolase_fold"/>
</dbReference>
<dbReference type="InterPro" id="IPR000639">
    <property type="entry name" value="Epox_hydrolase-like"/>
</dbReference>
<gene>
    <name evidence="2" type="ORF">K3174_01210</name>
</gene>
<dbReference type="EMBL" id="JAIGNO010000001">
    <property type="protein sequence ID" value="MBX7481133.1"/>
    <property type="molecule type" value="Genomic_DNA"/>
</dbReference>
<comment type="caution">
    <text evidence="2">The sequence shown here is derived from an EMBL/GenBank/DDBJ whole genome shotgun (WGS) entry which is preliminary data.</text>
</comment>
<dbReference type="PRINTS" id="PR00412">
    <property type="entry name" value="EPOXHYDRLASE"/>
</dbReference>
<keyword evidence="2" id="KW-0378">Hydrolase</keyword>
<protein>
    <submittedName>
        <fullName evidence="2">Alpha/beta fold hydrolase</fullName>
    </submittedName>
</protein>
<accession>A0ABS7J1D3</accession>
<dbReference type="RefSeq" id="WP_221555008.1">
    <property type="nucleotide sequence ID" value="NZ_JAIGNO010000001.1"/>
</dbReference>
<dbReference type="SUPFAM" id="SSF53474">
    <property type="entry name" value="alpha/beta-Hydrolases"/>
    <property type="match status" value="1"/>
</dbReference>
<dbReference type="InterPro" id="IPR000073">
    <property type="entry name" value="AB_hydrolase_1"/>
</dbReference>
<dbReference type="PANTHER" id="PTHR43798">
    <property type="entry name" value="MONOACYLGLYCEROL LIPASE"/>
    <property type="match status" value="1"/>
</dbReference>
<feature type="domain" description="Serine aminopeptidase S33" evidence="1">
    <location>
        <begin position="67"/>
        <end position="290"/>
    </location>
</feature>
<evidence type="ECO:0000313" key="3">
    <source>
        <dbReference type="Proteomes" id="UP000755104"/>
    </source>
</evidence>
<dbReference type="GO" id="GO:0016787">
    <property type="term" value="F:hydrolase activity"/>
    <property type="evidence" value="ECO:0007669"/>
    <property type="project" value="UniProtKB-KW"/>
</dbReference>
<keyword evidence="3" id="KW-1185">Reference proteome</keyword>
<dbReference type="Pfam" id="PF12146">
    <property type="entry name" value="Hydrolase_4"/>
    <property type="match status" value="1"/>
</dbReference>
<reference evidence="2 3" key="1">
    <citation type="submission" date="2021-08" db="EMBL/GenBank/DDBJ databases">
        <title>Comparative Genomics Analysis of the Genus Qipengyuania Reveals Extensive Genetic Diversity and Metabolic Versatility, Including the Description of Fifteen Novel Species.</title>
        <authorList>
            <person name="Liu Y."/>
        </authorList>
    </citation>
    <scope>NUCLEOTIDE SEQUENCE [LARGE SCALE GENOMIC DNA]</scope>
    <source>
        <strain evidence="2 3">6D47A</strain>
    </source>
</reference>
<name>A0ABS7J1D3_9SPHN</name>
<dbReference type="Proteomes" id="UP000755104">
    <property type="component" value="Unassembled WGS sequence"/>
</dbReference>
<dbReference type="Gene3D" id="3.40.50.1820">
    <property type="entry name" value="alpha/beta hydrolase"/>
    <property type="match status" value="1"/>
</dbReference>
<proteinExistence type="predicted"/>
<dbReference type="InterPro" id="IPR050266">
    <property type="entry name" value="AB_hydrolase_sf"/>
</dbReference>
<organism evidence="2 3">
    <name type="scientific">Qipengyuania qiaonensis</name>
    <dbReference type="NCBI Taxonomy" id="2867240"/>
    <lineage>
        <taxon>Bacteria</taxon>
        <taxon>Pseudomonadati</taxon>
        <taxon>Pseudomonadota</taxon>
        <taxon>Alphaproteobacteria</taxon>
        <taxon>Sphingomonadales</taxon>
        <taxon>Erythrobacteraceae</taxon>
        <taxon>Qipengyuania</taxon>
    </lineage>
</organism>
<dbReference type="InterPro" id="IPR022742">
    <property type="entry name" value="Hydrolase_4"/>
</dbReference>
<dbReference type="PANTHER" id="PTHR43798:SF33">
    <property type="entry name" value="HYDROLASE, PUTATIVE (AFU_ORTHOLOGUE AFUA_2G14860)-RELATED"/>
    <property type="match status" value="1"/>
</dbReference>